<dbReference type="PANTHER" id="PTHR46889:SF4">
    <property type="entry name" value="TRANSPOSASE INSO FOR INSERTION SEQUENCE ELEMENT IS911B-RELATED"/>
    <property type="match status" value="1"/>
</dbReference>
<dbReference type="GO" id="GO:0015074">
    <property type="term" value="P:DNA integration"/>
    <property type="evidence" value="ECO:0007669"/>
    <property type="project" value="InterPro"/>
</dbReference>
<sequence>MPSLKKISEVKTAVLAKSQSSRNISRPTKVFIADIFGTSRSSWYYQAKLPQRDEILRQQILSVLADNPAYGHKRVALALGAGTRSVRRVMRINHIKPTKRNLRLRKRRDERRPEAIYPNEIKGICPIVPNLVYVGDFTYIKHKDSYVYLATYMDLFTREVVGWSLSNKHTKELVLDALLSAFETTDYRLPKIIHTDQGSEYNCKGYTGFVKYLGIAVSMSKKASPWENGYQESFYSNFKTDLGLEFDRFETLGELIEAIHQQINYHNNQRIHTTLKMSPAQFKLKYYQSHTSECQS</sequence>
<dbReference type="AlphaFoldDB" id="A0A1F4VAR1"/>
<dbReference type="Gene3D" id="3.30.420.10">
    <property type="entry name" value="Ribonuclease H-like superfamily/Ribonuclease H"/>
    <property type="match status" value="1"/>
</dbReference>
<name>A0A1F4VAR1_UNCKA</name>
<proteinExistence type="predicted"/>
<dbReference type="Pfam" id="PF13333">
    <property type="entry name" value="rve_2"/>
    <property type="match status" value="1"/>
</dbReference>
<feature type="domain" description="Integrase catalytic" evidence="1">
    <location>
        <begin position="125"/>
        <end position="287"/>
    </location>
</feature>
<organism evidence="2 3">
    <name type="scientific">candidate division WWE3 bacterium RIFCSPHIGHO2_01_FULL_43_9</name>
    <dbReference type="NCBI Taxonomy" id="1802618"/>
    <lineage>
        <taxon>Bacteria</taxon>
        <taxon>Katanobacteria</taxon>
    </lineage>
</organism>
<dbReference type="PANTHER" id="PTHR46889">
    <property type="entry name" value="TRANSPOSASE INSF FOR INSERTION SEQUENCE IS3B-RELATED"/>
    <property type="match status" value="1"/>
</dbReference>
<evidence type="ECO:0000259" key="1">
    <source>
        <dbReference type="PROSITE" id="PS50994"/>
    </source>
</evidence>
<evidence type="ECO:0000313" key="3">
    <source>
        <dbReference type="Proteomes" id="UP000176853"/>
    </source>
</evidence>
<dbReference type="InterPro" id="IPR012337">
    <property type="entry name" value="RNaseH-like_sf"/>
</dbReference>
<accession>A0A1F4VAR1</accession>
<dbReference type="EMBL" id="MEVB01000002">
    <property type="protein sequence ID" value="OGC53753.1"/>
    <property type="molecule type" value="Genomic_DNA"/>
</dbReference>
<dbReference type="NCBIfam" id="NF033516">
    <property type="entry name" value="transpos_IS3"/>
    <property type="match status" value="1"/>
</dbReference>
<dbReference type="InterPro" id="IPR050900">
    <property type="entry name" value="Transposase_IS3/IS150/IS904"/>
</dbReference>
<reference evidence="2 3" key="1">
    <citation type="journal article" date="2016" name="Nat. Commun.">
        <title>Thousands of microbial genomes shed light on interconnected biogeochemical processes in an aquifer system.</title>
        <authorList>
            <person name="Anantharaman K."/>
            <person name="Brown C.T."/>
            <person name="Hug L.A."/>
            <person name="Sharon I."/>
            <person name="Castelle C.J."/>
            <person name="Probst A.J."/>
            <person name="Thomas B.C."/>
            <person name="Singh A."/>
            <person name="Wilkins M.J."/>
            <person name="Karaoz U."/>
            <person name="Brodie E.L."/>
            <person name="Williams K.H."/>
            <person name="Hubbard S.S."/>
            <person name="Banfield J.F."/>
        </authorList>
    </citation>
    <scope>NUCLEOTIDE SEQUENCE [LARGE SCALE GENOMIC DNA]</scope>
</reference>
<dbReference type="SUPFAM" id="SSF53098">
    <property type="entry name" value="Ribonuclease H-like"/>
    <property type="match status" value="1"/>
</dbReference>
<protein>
    <recommendedName>
        <fullName evidence="1">Integrase catalytic domain-containing protein</fullName>
    </recommendedName>
</protein>
<evidence type="ECO:0000313" key="2">
    <source>
        <dbReference type="EMBL" id="OGC53753.1"/>
    </source>
</evidence>
<dbReference type="InterPro" id="IPR001584">
    <property type="entry name" value="Integrase_cat-core"/>
</dbReference>
<gene>
    <name evidence="2" type="ORF">A2709_02960</name>
</gene>
<dbReference type="GO" id="GO:0003676">
    <property type="term" value="F:nucleic acid binding"/>
    <property type="evidence" value="ECO:0007669"/>
    <property type="project" value="InterPro"/>
</dbReference>
<dbReference type="PROSITE" id="PS50994">
    <property type="entry name" value="INTEGRASE"/>
    <property type="match status" value="1"/>
</dbReference>
<dbReference type="Proteomes" id="UP000176853">
    <property type="component" value="Unassembled WGS sequence"/>
</dbReference>
<comment type="caution">
    <text evidence="2">The sequence shown here is derived from an EMBL/GenBank/DDBJ whole genome shotgun (WGS) entry which is preliminary data.</text>
</comment>
<dbReference type="Pfam" id="PF00665">
    <property type="entry name" value="rve"/>
    <property type="match status" value="1"/>
</dbReference>
<dbReference type="InterPro" id="IPR036397">
    <property type="entry name" value="RNaseH_sf"/>
</dbReference>
<dbReference type="InterPro" id="IPR048020">
    <property type="entry name" value="Transpos_IS3"/>
</dbReference>